<organism evidence="10 11">
    <name type="scientific">Pullulanibacillus pueri</name>
    <dbReference type="NCBI Taxonomy" id="1437324"/>
    <lineage>
        <taxon>Bacteria</taxon>
        <taxon>Bacillati</taxon>
        <taxon>Bacillota</taxon>
        <taxon>Bacilli</taxon>
        <taxon>Bacillales</taxon>
        <taxon>Sporolactobacillaceae</taxon>
        <taxon>Pullulanibacillus</taxon>
    </lineage>
</organism>
<comment type="caution">
    <text evidence="10">The sequence shown here is derived from an EMBL/GenBank/DDBJ whole genome shotgun (WGS) entry which is preliminary data.</text>
</comment>
<dbReference type="RefSeq" id="WP_188498299.1">
    <property type="nucleotide sequence ID" value="NZ_BMFV01000027.1"/>
</dbReference>
<dbReference type="InterPro" id="IPR000534">
    <property type="entry name" value="Semialdehyde_DH_NAD-bd"/>
</dbReference>
<dbReference type="EMBL" id="BMFV01000027">
    <property type="protein sequence ID" value="GGH85499.1"/>
    <property type="molecule type" value="Genomic_DNA"/>
</dbReference>
<feature type="active site" evidence="7 8">
    <location>
        <position position="150"/>
    </location>
</feature>
<dbReference type="PANTHER" id="PTHR32338">
    <property type="entry name" value="N-ACETYL-GAMMA-GLUTAMYL-PHOSPHATE REDUCTASE, CHLOROPLASTIC-RELATED-RELATED"/>
    <property type="match status" value="1"/>
</dbReference>
<proteinExistence type="inferred from homology"/>
<dbReference type="CDD" id="cd17895">
    <property type="entry name" value="AGPR_1_N"/>
    <property type="match status" value="1"/>
</dbReference>
<accession>A0A8J2ZXN2</accession>
<comment type="pathway">
    <text evidence="1 7">Amino-acid biosynthesis; L-arginine biosynthesis; N(2)-acetyl-L-ornithine from L-glutamate: step 3/4.</text>
</comment>
<evidence type="ECO:0000259" key="9">
    <source>
        <dbReference type="SMART" id="SM00859"/>
    </source>
</evidence>
<dbReference type="InterPro" id="IPR000706">
    <property type="entry name" value="AGPR_type-1"/>
</dbReference>
<dbReference type="EC" id="1.2.1.38" evidence="7"/>
<dbReference type="Proteomes" id="UP000656813">
    <property type="component" value="Unassembled WGS sequence"/>
</dbReference>
<reference evidence="10" key="2">
    <citation type="submission" date="2020-09" db="EMBL/GenBank/DDBJ databases">
        <authorList>
            <person name="Sun Q."/>
            <person name="Zhou Y."/>
        </authorList>
    </citation>
    <scope>NUCLEOTIDE SEQUENCE</scope>
    <source>
        <strain evidence="10">CGMCC 1.12777</strain>
    </source>
</reference>
<evidence type="ECO:0000256" key="8">
    <source>
        <dbReference type="PROSITE-ProRule" id="PRU10010"/>
    </source>
</evidence>
<comment type="subcellular location">
    <subcellularLocation>
        <location evidence="7">Cytoplasm</location>
    </subcellularLocation>
</comment>
<dbReference type="Pfam" id="PF22698">
    <property type="entry name" value="Semialdhyde_dhC_1"/>
    <property type="match status" value="1"/>
</dbReference>
<evidence type="ECO:0000256" key="4">
    <source>
        <dbReference type="ARBA" id="ARBA00022857"/>
    </source>
</evidence>
<evidence type="ECO:0000256" key="3">
    <source>
        <dbReference type="ARBA" id="ARBA00022605"/>
    </source>
</evidence>
<evidence type="ECO:0000313" key="10">
    <source>
        <dbReference type="EMBL" id="GGH85499.1"/>
    </source>
</evidence>
<evidence type="ECO:0000256" key="5">
    <source>
        <dbReference type="ARBA" id="ARBA00023002"/>
    </source>
</evidence>
<dbReference type="Gene3D" id="3.40.50.720">
    <property type="entry name" value="NAD(P)-binding Rossmann-like Domain"/>
    <property type="match status" value="1"/>
</dbReference>
<comment type="similarity">
    <text evidence="7">Belongs to the NAGSA dehydrogenase family. Type 1 subfamily.</text>
</comment>
<dbReference type="GO" id="GO:0070401">
    <property type="term" value="F:NADP+ binding"/>
    <property type="evidence" value="ECO:0007669"/>
    <property type="project" value="InterPro"/>
</dbReference>
<keyword evidence="4 7" id="KW-0521">NADP</keyword>
<comment type="function">
    <text evidence="7">Catalyzes the NADPH-dependent reduction of N-acetyl-5-glutamyl phosphate to yield N-acetyl-L-glutamate 5-semialdehyde.</text>
</comment>
<dbReference type="FunFam" id="3.30.360.10:FF:000014">
    <property type="entry name" value="N-acetyl-gamma-glutamyl-phosphate reductase"/>
    <property type="match status" value="1"/>
</dbReference>
<name>A0A8J2ZXN2_9BACL</name>
<reference evidence="10" key="1">
    <citation type="journal article" date="2014" name="Int. J. Syst. Evol. Microbiol.">
        <title>Complete genome sequence of Corynebacterium casei LMG S-19264T (=DSM 44701T), isolated from a smear-ripened cheese.</title>
        <authorList>
            <consortium name="US DOE Joint Genome Institute (JGI-PGF)"/>
            <person name="Walter F."/>
            <person name="Albersmeier A."/>
            <person name="Kalinowski J."/>
            <person name="Ruckert C."/>
        </authorList>
    </citation>
    <scope>NUCLEOTIDE SEQUENCE</scope>
    <source>
        <strain evidence="10">CGMCC 1.12777</strain>
    </source>
</reference>
<dbReference type="CDD" id="cd23934">
    <property type="entry name" value="AGPR_1_C"/>
    <property type="match status" value="1"/>
</dbReference>
<evidence type="ECO:0000256" key="1">
    <source>
        <dbReference type="ARBA" id="ARBA00004862"/>
    </source>
</evidence>
<feature type="domain" description="Semialdehyde dehydrogenase NAD-binding" evidence="9">
    <location>
        <begin position="2"/>
        <end position="142"/>
    </location>
</feature>
<keyword evidence="11" id="KW-1185">Reference proteome</keyword>
<dbReference type="UniPathway" id="UPA00068">
    <property type="reaction ID" value="UER00108"/>
</dbReference>
<dbReference type="AlphaFoldDB" id="A0A8J2ZXN2"/>
<protein>
    <recommendedName>
        <fullName evidence="7">N-acetyl-gamma-glutamyl-phosphate reductase</fullName>
        <shortName evidence="7">AGPR</shortName>
        <ecNumber evidence="7">1.2.1.38</ecNumber>
    </recommendedName>
    <alternativeName>
        <fullName evidence="7">N-acetyl-glutamate semialdehyde dehydrogenase</fullName>
        <shortName evidence="7">NAGSA dehydrogenase</shortName>
    </alternativeName>
</protein>
<dbReference type="PANTHER" id="PTHR32338:SF10">
    <property type="entry name" value="N-ACETYL-GAMMA-GLUTAMYL-PHOSPHATE REDUCTASE, CHLOROPLASTIC-RELATED"/>
    <property type="match status" value="1"/>
</dbReference>
<comment type="catalytic activity">
    <reaction evidence="6 7">
        <text>N-acetyl-L-glutamate 5-semialdehyde + phosphate + NADP(+) = N-acetyl-L-glutamyl 5-phosphate + NADPH + H(+)</text>
        <dbReference type="Rhea" id="RHEA:21588"/>
        <dbReference type="ChEBI" id="CHEBI:15378"/>
        <dbReference type="ChEBI" id="CHEBI:29123"/>
        <dbReference type="ChEBI" id="CHEBI:43474"/>
        <dbReference type="ChEBI" id="CHEBI:57783"/>
        <dbReference type="ChEBI" id="CHEBI:57936"/>
        <dbReference type="ChEBI" id="CHEBI:58349"/>
        <dbReference type="EC" id="1.2.1.38"/>
    </reaction>
</comment>
<dbReference type="PROSITE" id="PS01224">
    <property type="entry name" value="ARGC"/>
    <property type="match status" value="1"/>
</dbReference>
<dbReference type="GO" id="GO:0006526">
    <property type="term" value="P:L-arginine biosynthetic process"/>
    <property type="evidence" value="ECO:0007669"/>
    <property type="project" value="UniProtKB-UniRule"/>
</dbReference>
<gene>
    <name evidence="7 10" type="primary">argC</name>
    <name evidence="10" type="ORF">GCM10007096_31030</name>
</gene>
<dbReference type="Gene3D" id="3.30.360.10">
    <property type="entry name" value="Dihydrodipicolinate Reductase, domain 2"/>
    <property type="match status" value="1"/>
</dbReference>
<keyword evidence="5 7" id="KW-0560">Oxidoreductase</keyword>
<evidence type="ECO:0000256" key="2">
    <source>
        <dbReference type="ARBA" id="ARBA00022571"/>
    </source>
</evidence>
<dbReference type="GO" id="GO:0005737">
    <property type="term" value="C:cytoplasm"/>
    <property type="evidence" value="ECO:0007669"/>
    <property type="project" value="UniProtKB-SubCell"/>
</dbReference>
<keyword evidence="2 7" id="KW-0055">Arginine biosynthesis</keyword>
<dbReference type="GO" id="GO:0051287">
    <property type="term" value="F:NAD binding"/>
    <property type="evidence" value="ECO:0007669"/>
    <property type="project" value="InterPro"/>
</dbReference>
<evidence type="ECO:0000256" key="6">
    <source>
        <dbReference type="ARBA" id="ARBA00050557"/>
    </source>
</evidence>
<keyword evidence="7" id="KW-0963">Cytoplasm</keyword>
<dbReference type="HAMAP" id="MF_00150">
    <property type="entry name" value="ArgC_type1"/>
    <property type="match status" value="1"/>
</dbReference>
<keyword evidence="3 7" id="KW-0028">Amino-acid biosynthesis</keyword>
<dbReference type="InterPro" id="IPR050085">
    <property type="entry name" value="AGPR"/>
</dbReference>
<evidence type="ECO:0000256" key="7">
    <source>
        <dbReference type="HAMAP-Rule" id="MF_00150"/>
    </source>
</evidence>
<dbReference type="NCBIfam" id="TIGR01850">
    <property type="entry name" value="argC"/>
    <property type="match status" value="1"/>
</dbReference>
<dbReference type="InterPro" id="IPR058924">
    <property type="entry name" value="AGPR_dimerisation_dom"/>
</dbReference>
<dbReference type="SUPFAM" id="SSF51735">
    <property type="entry name" value="NAD(P)-binding Rossmann-fold domains"/>
    <property type="match status" value="1"/>
</dbReference>
<dbReference type="InterPro" id="IPR023013">
    <property type="entry name" value="AGPR_AS"/>
</dbReference>
<dbReference type="SUPFAM" id="SSF55347">
    <property type="entry name" value="Glyceraldehyde-3-phosphate dehydrogenase-like, C-terminal domain"/>
    <property type="match status" value="1"/>
</dbReference>
<dbReference type="InterPro" id="IPR036291">
    <property type="entry name" value="NAD(P)-bd_dom_sf"/>
</dbReference>
<evidence type="ECO:0000313" key="11">
    <source>
        <dbReference type="Proteomes" id="UP000656813"/>
    </source>
</evidence>
<dbReference type="SMART" id="SM00859">
    <property type="entry name" value="Semialdhyde_dh"/>
    <property type="match status" value="1"/>
</dbReference>
<sequence length="346" mass="37767">MKVGIVGANGYSGVELIRLLSQHPHVDIDMLISHSTSGTHIHEIYPHLCGICEKKLEQADADEIAKRVELVFFSTPAGVSQGLIPELIEKGIRCIDISGDFRLKEAEQYEKWYGRECVANPDVLQQAVYGLSEFTREQISVAKLIANPGCFPTATLLGILPAVELGLIAPHTIIIDGKSGVSGAGRGAKQANMYSEVNESIKAYKLGSHQHIPEIEQAITEVAQQDVKVTFSTHLVPMTRGILCTIYAELKASQSSEAIIEAYKSFYASSPFVRIRELGHWPTTKEVLGSNYCDIGLLADERTNRLTVVSVIDNVVKGASGQAIQNMNILCGWDENTGLTMTPVYP</sequence>
<dbReference type="Pfam" id="PF01118">
    <property type="entry name" value="Semialdhyde_dh"/>
    <property type="match status" value="1"/>
</dbReference>
<dbReference type="GO" id="GO:0003942">
    <property type="term" value="F:N-acetyl-gamma-glutamyl-phosphate reductase activity"/>
    <property type="evidence" value="ECO:0007669"/>
    <property type="project" value="UniProtKB-UniRule"/>
</dbReference>